<accession>A0A0Q0CHG3</accession>
<dbReference type="SUPFAM" id="SSF160631">
    <property type="entry name" value="SMI1/KNR4-like"/>
    <property type="match status" value="1"/>
</dbReference>
<name>A0A0Q0CHG3_9PSED</name>
<dbReference type="InterPro" id="IPR037883">
    <property type="entry name" value="Knr4/Smi1-like_sf"/>
</dbReference>
<reference evidence="1 2" key="1">
    <citation type="submission" date="2015-09" db="EMBL/GenBank/DDBJ databases">
        <title>Genome announcement of multiple Pseudomonas syringae strains.</title>
        <authorList>
            <person name="Thakur S."/>
            <person name="Wang P.W."/>
            <person name="Gong Y."/>
            <person name="Weir B.S."/>
            <person name="Guttman D.S."/>
        </authorList>
    </citation>
    <scope>NUCLEOTIDE SEQUENCE [LARGE SCALE GENOMIC DNA]</scope>
    <source>
        <strain evidence="1 2">ICMP4091</strain>
    </source>
</reference>
<evidence type="ECO:0000313" key="1">
    <source>
        <dbReference type="EMBL" id="KPY87363.1"/>
    </source>
</evidence>
<dbReference type="EMBL" id="LJRM01000059">
    <property type="protein sequence ID" value="KPY87363.1"/>
    <property type="molecule type" value="Genomic_DNA"/>
</dbReference>
<comment type="caution">
    <text evidence="1">The sequence shown here is derived from an EMBL/GenBank/DDBJ whole genome shotgun (WGS) entry which is preliminary data.</text>
</comment>
<gene>
    <name evidence="1" type="ORF">ALO44_101080</name>
</gene>
<dbReference type="PATRIC" id="fig|129140.3.peg.5569"/>
<sequence length="208" mass="24188">MPIHIKNLVILTRCILIYLHSIRSTLLIETYSTVIAALTGKDVRKQKLIEEPGALSFRETADKVMISKKLIDFFKQQGWWYEDASADYEVELKKLGIDLSSDFAQFYLHVEDGPTFMQHGKEIYQVCWFSKNTNFDLDLKSTHETLQLPQEYIPLDSFEGESGYFYNRDTGEVLSVSLGNELLDFKQGKLRPQWANFNDFLESYFEQA</sequence>
<evidence type="ECO:0000313" key="2">
    <source>
        <dbReference type="Proteomes" id="UP000050474"/>
    </source>
</evidence>
<proteinExistence type="predicted"/>
<dbReference type="AlphaFoldDB" id="A0A0Q0CHG3"/>
<evidence type="ECO:0008006" key="3">
    <source>
        <dbReference type="Google" id="ProtNLM"/>
    </source>
</evidence>
<organism evidence="1 2">
    <name type="scientific">Pseudomonas syringae pv. tagetis</name>
    <dbReference type="NCBI Taxonomy" id="129140"/>
    <lineage>
        <taxon>Bacteria</taxon>
        <taxon>Pseudomonadati</taxon>
        <taxon>Pseudomonadota</taxon>
        <taxon>Gammaproteobacteria</taxon>
        <taxon>Pseudomonadales</taxon>
        <taxon>Pseudomonadaceae</taxon>
        <taxon>Pseudomonas</taxon>
    </lineage>
</organism>
<protein>
    <recommendedName>
        <fullName evidence="3">SMI1/KNR4 family protein</fullName>
    </recommendedName>
</protein>
<dbReference type="Proteomes" id="UP000050474">
    <property type="component" value="Unassembled WGS sequence"/>
</dbReference>